<comment type="subcellular location">
    <subcellularLocation>
        <location evidence="1">Nucleus</location>
    </subcellularLocation>
</comment>
<dbReference type="PANTHER" id="PTHR47782:SF12">
    <property type="entry name" value="ZN(II)2CYS6 TRANSCRIPTION FACTOR (EUROFUNG)"/>
    <property type="match status" value="1"/>
</dbReference>
<feature type="region of interest" description="Disordered" evidence="8">
    <location>
        <begin position="86"/>
        <end position="129"/>
    </location>
</feature>
<evidence type="ECO:0000313" key="10">
    <source>
        <dbReference type="EMBL" id="OQE18335.1"/>
    </source>
</evidence>
<dbReference type="InterPro" id="IPR052202">
    <property type="entry name" value="Yeast_MetPath_Reg"/>
</dbReference>
<protein>
    <recommendedName>
        <fullName evidence="9">Zn(2)-C6 fungal-type domain-containing protein</fullName>
    </recommendedName>
</protein>
<comment type="caution">
    <text evidence="10">The sequence shown here is derived from an EMBL/GenBank/DDBJ whole genome shotgun (WGS) entry which is preliminary data.</text>
</comment>
<organism evidence="10 11">
    <name type="scientific">Penicillium steckii</name>
    <dbReference type="NCBI Taxonomy" id="303698"/>
    <lineage>
        <taxon>Eukaryota</taxon>
        <taxon>Fungi</taxon>
        <taxon>Dikarya</taxon>
        <taxon>Ascomycota</taxon>
        <taxon>Pezizomycotina</taxon>
        <taxon>Eurotiomycetes</taxon>
        <taxon>Eurotiomycetidae</taxon>
        <taxon>Eurotiales</taxon>
        <taxon>Aspergillaceae</taxon>
        <taxon>Penicillium</taxon>
    </lineage>
</organism>
<evidence type="ECO:0000256" key="5">
    <source>
        <dbReference type="ARBA" id="ARBA00023125"/>
    </source>
</evidence>
<dbReference type="PROSITE" id="PS50048">
    <property type="entry name" value="ZN2_CY6_FUNGAL_2"/>
    <property type="match status" value="1"/>
</dbReference>
<evidence type="ECO:0000259" key="9">
    <source>
        <dbReference type="PROSITE" id="PS50048"/>
    </source>
</evidence>
<dbReference type="InterPro" id="IPR001138">
    <property type="entry name" value="Zn2Cys6_DnaBD"/>
</dbReference>
<keyword evidence="4" id="KW-0805">Transcription regulation</keyword>
<evidence type="ECO:0000256" key="4">
    <source>
        <dbReference type="ARBA" id="ARBA00023015"/>
    </source>
</evidence>
<dbReference type="SUPFAM" id="SSF57701">
    <property type="entry name" value="Zn2/Cys6 DNA-binding domain"/>
    <property type="match status" value="1"/>
</dbReference>
<name>A0A1V6SWH8_9EURO</name>
<evidence type="ECO:0000256" key="1">
    <source>
        <dbReference type="ARBA" id="ARBA00004123"/>
    </source>
</evidence>
<proteinExistence type="predicted"/>
<dbReference type="EMBL" id="MLKD01000018">
    <property type="protein sequence ID" value="OQE18335.1"/>
    <property type="molecule type" value="Genomic_DNA"/>
</dbReference>
<dbReference type="AlphaFoldDB" id="A0A1V6SWH8"/>
<dbReference type="SMART" id="SM00066">
    <property type="entry name" value="GAL4"/>
    <property type="match status" value="1"/>
</dbReference>
<keyword evidence="5" id="KW-0238">DNA-binding</keyword>
<dbReference type="Pfam" id="PF04082">
    <property type="entry name" value="Fungal_trans"/>
    <property type="match status" value="1"/>
</dbReference>
<evidence type="ECO:0000313" key="11">
    <source>
        <dbReference type="Proteomes" id="UP000191285"/>
    </source>
</evidence>
<dbReference type="GO" id="GO:0008270">
    <property type="term" value="F:zinc ion binding"/>
    <property type="evidence" value="ECO:0007669"/>
    <property type="project" value="InterPro"/>
</dbReference>
<sequence length="736" mass="83059">MAARSPTGDISQLDETCRNSLPKLPACRFCHGRKAKCDNNRPKCSLCVKHGEECMTLAVEDSDSIAREYIGNLEQEIRDLEAELEVSGSTNFPNTPPPTNLDAQASESLNSDSPRRAISSPKRKRHASNFVEGGGISFMRHLFADSGWREHDPTLLRNLSRGSGPVGTGVKPNMLPSTQEARDIFDRYVNGSHVQRPFFLRSDLEKLFTRVFSGAEGLSDINTESKDPHDLFRAYMILAIGSVISYRNGATLHHPYGYYVSAMKYLDDSFLARGLESIQDLLFIGRFAIYYHIGTSIWEITRLCMRMCIEQSLHRLPLSKSYVGLLHEQLQRRVFWECYMIDRYSSITLDRPVAIPDTAIQIGFPADADDEEIEAAERSGSFPDLDSYCTASSITSPPETRNTEMSIFFACLRLRQITSQIHAEFGRKAIDTHAGKNIMERGLIYSKLDCLLDRLRRWRCSSPVFDHPRCLYEMQEWHQLLYLREQLLLIRKAIDLVPKRNNSPPRDLLLLCLRSAVDAITIFCRLFRVKKITFTRSYFQMLFTAGLSVMYCLSVVKDFDLETVLTGTQSVRACEDALKQMVEELPDAKHYLAVFEALRAHVVRKYTSTINLSSRPEHAFQATESILQQHDPEVSSTSLLSPYQAQALTAPASSFHSTQPSHDSQFLQGDLDVMSMANSATQMHTHASVSEGSILSLDIFGGDALWNMEAGLSEYACGDPPASLYLENPFDVQYHI</sequence>
<evidence type="ECO:0000256" key="3">
    <source>
        <dbReference type="ARBA" id="ARBA00022833"/>
    </source>
</evidence>
<dbReference type="GO" id="GO:0045944">
    <property type="term" value="P:positive regulation of transcription by RNA polymerase II"/>
    <property type="evidence" value="ECO:0007669"/>
    <property type="project" value="TreeGrafter"/>
</dbReference>
<dbReference type="InterPro" id="IPR036864">
    <property type="entry name" value="Zn2-C6_fun-type_DNA-bd_sf"/>
</dbReference>
<dbReference type="STRING" id="303698.A0A1V6SWH8"/>
<dbReference type="GO" id="GO:0043565">
    <property type="term" value="F:sequence-specific DNA binding"/>
    <property type="evidence" value="ECO:0007669"/>
    <property type="project" value="TreeGrafter"/>
</dbReference>
<evidence type="ECO:0000256" key="8">
    <source>
        <dbReference type="SAM" id="MobiDB-lite"/>
    </source>
</evidence>
<dbReference type="Pfam" id="PF00172">
    <property type="entry name" value="Zn_clus"/>
    <property type="match status" value="1"/>
</dbReference>
<evidence type="ECO:0000256" key="6">
    <source>
        <dbReference type="ARBA" id="ARBA00023163"/>
    </source>
</evidence>
<reference evidence="11" key="1">
    <citation type="journal article" date="2017" name="Nat. Microbiol.">
        <title>Global analysis of biosynthetic gene clusters reveals vast potential of secondary metabolite production in Penicillium species.</title>
        <authorList>
            <person name="Nielsen J.C."/>
            <person name="Grijseels S."/>
            <person name="Prigent S."/>
            <person name="Ji B."/>
            <person name="Dainat J."/>
            <person name="Nielsen K.F."/>
            <person name="Frisvad J.C."/>
            <person name="Workman M."/>
            <person name="Nielsen J."/>
        </authorList>
    </citation>
    <scope>NUCLEOTIDE SEQUENCE [LARGE SCALE GENOMIC DNA]</scope>
    <source>
        <strain evidence="11">IBT 24891</strain>
    </source>
</reference>
<keyword evidence="7" id="KW-0539">Nucleus</keyword>
<evidence type="ECO:0000256" key="2">
    <source>
        <dbReference type="ARBA" id="ARBA00022723"/>
    </source>
</evidence>
<dbReference type="CDD" id="cd12148">
    <property type="entry name" value="fungal_TF_MHR"/>
    <property type="match status" value="1"/>
</dbReference>
<dbReference type="GO" id="GO:0006351">
    <property type="term" value="P:DNA-templated transcription"/>
    <property type="evidence" value="ECO:0007669"/>
    <property type="project" value="InterPro"/>
</dbReference>
<accession>A0A1V6SWH8</accession>
<dbReference type="CDD" id="cd00067">
    <property type="entry name" value="GAL4"/>
    <property type="match status" value="1"/>
</dbReference>
<keyword evidence="6" id="KW-0804">Transcription</keyword>
<gene>
    <name evidence="10" type="ORF">PENSTE_c018G06452</name>
</gene>
<dbReference type="PROSITE" id="PS00463">
    <property type="entry name" value="ZN2_CY6_FUNGAL_1"/>
    <property type="match status" value="1"/>
</dbReference>
<dbReference type="InterPro" id="IPR007219">
    <property type="entry name" value="XnlR_reg_dom"/>
</dbReference>
<dbReference type="GO" id="GO:0005634">
    <property type="term" value="C:nucleus"/>
    <property type="evidence" value="ECO:0007669"/>
    <property type="project" value="UniProtKB-SubCell"/>
</dbReference>
<dbReference type="SMART" id="SM00906">
    <property type="entry name" value="Fungal_trans"/>
    <property type="match status" value="1"/>
</dbReference>
<evidence type="ECO:0000256" key="7">
    <source>
        <dbReference type="ARBA" id="ARBA00023242"/>
    </source>
</evidence>
<dbReference type="Gene3D" id="4.10.240.10">
    <property type="entry name" value="Zn(2)-C6 fungal-type DNA-binding domain"/>
    <property type="match status" value="1"/>
</dbReference>
<keyword evidence="11" id="KW-1185">Reference proteome</keyword>
<feature type="compositionally biased region" description="Polar residues" evidence="8">
    <location>
        <begin position="101"/>
        <end position="112"/>
    </location>
</feature>
<dbReference type="PANTHER" id="PTHR47782">
    <property type="entry name" value="ZN(II)2CYS6 TRANSCRIPTION FACTOR (EUROFUNG)-RELATED"/>
    <property type="match status" value="1"/>
</dbReference>
<dbReference type="Proteomes" id="UP000191285">
    <property type="component" value="Unassembled WGS sequence"/>
</dbReference>
<keyword evidence="3" id="KW-0862">Zinc</keyword>
<dbReference type="OrthoDB" id="2399539at2759"/>
<feature type="domain" description="Zn(2)-C6 fungal-type" evidence="9">
    <location>
        <begin position="26"/>
        <end position="56"/>
    </location>
</feature>
<dbReference type="GO" id="GO:0000981">
    <property type="term" value="F:DNA-binding transcription factor activity, RNA polymerase II-specific"/>
    <property type="evidence" value="ECO:0007669"/>
    <property type="project" value="InterPro"/>
</dbReference>
<keyword evidence="2" id="KW-0479">Metal-binding</keyword>